<dbReference type="InterPro" id="IPR036693">
    <property type="entry name" value="TF_LuxR_autoind-bd_dom_sf"/>
</dbReference>
<keyword evidence="2" id="KW-0238">DNA-binding</keyword>
<proteinExistence type="predicted"/>
<dbReference type="Pfam" id="PF03472">
    <property type="entry name" value="Autoind_bind"/>
    <property type="match status" value="1"/>
</dbReference>
<name>A0A8B6X8C7_9BURK</name>
<organism evidence="5 6">
    <name type="scientific">Derxia gummosa DSM 723</name>
    <dbReference type="NCBI Taxonomy" id="1121388"/>
    <lineage>
        <taxon>Bacteria</taxon>
        <taxon>Pseudomonadati</taxon>
        <taxon>Pseudomonadota</taxon>
        <taxon>Betaproteobacteria</taxon>
        <taxon>Burkholderiales</taxon>
        <taxon>Alcaligenaceae</taxon>
        <taxon>Derxia</taxon>
    </lineage>
</organism>
<evidence type="ECO:0000256" key="3">
    <source>
        <dbReference type="ARBA" id="ARBA00023163"/>
    </source>
</evidence>
<evidence type="ECO:0000256" key="1">
    <source>
        <dbReference type="ARBA" id="ARBA00023015"/>
    </source>
</evidence>
<dbReference type="SUPFAM" id="SSF46894">
    <property type="entry name" value="C-terminal effector domain of the bipartite response regulators"/>
    <property type="match status" value="1"/>
</dbReference>
<dbReference type="GO" id="GO:0003677">
    <property type="term" value="F:DNA binding"/>
    <property type="evidence" value="ECO:0007669"/>
    <property type="project" value="InterPro"/>
</dbReference>
<reference evidence="6" key="1">
    <citation type="journal article" date="2010" name="Microbiology">
        <title>Regulation of the Escherichia coli csgD promoter: interplay between five transcription factors.</title>
        <authorList>
            <person name="Ogasawara H."/>
            <person name="Yamada K."/>
            <person name="Kori A."/>
            <person name="Yamamoto K."/>
            <person name="Ishihama A."/>
        </authorList>
    </citation>
    <scope>NUCLEOTIDE SEQUENCE</scope>
</reference>
<dbReference type="Gene3D" id="3.30.450.80">
    <property type="entry name" value="Transcription factor LuxR-like, autoinducer-binding domain"/>
    <property type="match status" value="1"/>
</dbReference>
<accession>A0A8B6X8C7</accession>
<dbReference type="Pfam" id="PF00196">
    <property type="entry name" value="GerE"/>
    <property type="match status" value="1"/>
</dbReference>
<dbReference type="AlphaFoldDB" id="A0A8B6X8C7"/>
<dbReference type="SMART" id="SM00421">
    <property type="entry name" value="HTH_LUXR"/>
    <property type="match status" value="1"/>
</dbReference>
<keyword evidence="5" id="KW-1185">Reference proteome</keyword>
<protein>
    <submittedName>
        <fullName evidence="6">Helix-turn-helix transcriptional regulator</fullName>
    </submittedName>
</protein>
<feature type="domain" description="HTH luxR-type" evidence="4">
    <location>
        <begin position="302"/>
        <end position="359"/>
    </location>
</feature>
<keyword evidence="1" id="KW-0805">Transcription regulation</keyword>
<dbReference type="InterPro" id="IPR005143">
    <property type="entry name" value="TF_LuxR_autoind-bd_dom"/>
</dbReference>
<evidence type="ECO:0000256" key="2">
    <source>
        <dbReference type="ARBA" id="ARBA00023125"/>
    </source>
</evidence>
<evidence type="ECO:0000313" key="6">
    <source>
        <dbReference type="RefSeq" id="WP_051377761.1"/>
    </source>
</evidence>
<keyword evidence="3" id="KW-0804">Transcription</keyword>
<reference evidence="6" key="2">
    <citation type="submission" date="2025-08" db="UniProtKB">
        <authorList>
            <consortium name="RefSeq"/>
        </authorList>
    </citation>
    <scope>IDENTIFICATION</scope>
</reference>
<dbReference type="GO" id="GO:0006355">
    <property type="term" value="P:regulation of DNA-templated transcription"/>
    <property type="evidence" value="ECO:0007669"/>
    <property type="project" value="InterPro"/>
</dbReference>
<dbReference type="Gene3D" id="1.10.10.10">
    <property type="entry name" value="Winged helix-like DNA-binding domain superfamily/Winged helix DNA-binding domain"/>
    <property type="match status" value="1"/>
</dbReference>
<dbReference type="Proteomes" id="UP000675920">
    <property type="component" value="Unplaced"/>
</dbReference>
<dbReference type="InterPro" id="IPR036388">
    <property type="entry name" value="WH-like_DNA-bd_sf"/>
</dbReference>
<dbReference type="RefSeq" id="WP_051377761.1">
    <property type="nucleotide sequence ID" value="NZ_AXWS01000003.1"/>
</dbReference>
<evidence type="ECO:0000313" key="5">
    <source>
        <dbReference type="Proteomes" id="UP000675920"/>
    </source>
</evidence>
<dbReference type="OrthoDB" id="5497412at2"/>
<sequence length="365" mass="39878">MDKIVFAQARDSLQAVAGGEGGWLDVGKSFAQLVGADTASVLVWRSADQQVLAHEHTGVDPGLQAEYSEHYYQYDLLLQNALKGRMRLHWQVSDEAFPDERWGSQPFFNLLRRYGMQQVIALALHVSPGVIAGITLLRSTRLPVSAAQLHSGAMGELSDQARETFAECFTRTGAVRRSIHEVLQHGGALVFLVDENWNVASLDGRSLEGEVLGSPAHGRIRGNRLGIVDGRLREGFAAALRGAMSGVRGRLDCRIGEGQSMHLELLPLPAAARLTGADRWVITQAELRTPPALPSPEQLQAAFPITPAQARVLHGLCSGESVKQLAERFGCGVLTVRSHVVDLMRRMDCSRQAELVQRALLFGRE</sequence>
<dbReference type="InterPro" id="IPR000792">
    <property type="entry name" value="Tscrpt_reg_LuxR_C"/>
</dbReference>
<dbReference type="InterPro" id="IPR016032">
    <property type="entry name" value="Sig_transdc_resp-reg_C-effctor"/>
</dbReference>
<evidence type="ECO:0000259" key="4">
    <source>
        <dbReference type="SMART" id="SM00421"/>
    </source>
</evidence>